<accession>A0A3S1GYX8</accession>
<proteinExistence type="predicted"/>
<dbReference type="AlphaFoldDB" id="A0A3S1GYX8"/>
<reference evidence="2 3" key="1">
    <citation type="submission" date="2019-01" db="EMBL/GenBank/DDBJ databases">
        <title>A draft genome assembly of the solar-powered sea slug Elysia chlorotica.</title>
        <authorList>
            <person name="Cai H."/>
            <person name="Li Q."/>
            <person name="Fang X."/>
            <person name="Li J."/>
            <person name="Curtis N.E."/>
            <person name="Altenburger A."/>
            <person name="Shibata T."/>
            <person name="Feng M."/>
            <person name="Maeda T."/>
            <person name="Schwartz J.A."/>
            <person name="Shigenobu S."/>
            <person name="Lundholm N."/>
            <person name="Nishiyama T."/>
            <person name="Yang H."/>
            <person name="Hasebe M."/>
            <person name="Li S."/>
            <person name="Pierce S.K."/>
            <person name="Wang J."/>
        </authorList>
    </citation>
    <scope>NUCLEOTIDE SEQUENCE [LARGE SCALE GENOMIC DNA]</scope>
    <source>
        <strain evidence="2">EC2010</strain>
        <tissue evidence="2">Whole organism of an adult</tissue>
    </source>
</reference>
<feature type="compositionally biased region" description="Basic residues" evidence="1">
    <location>
        <begin position="160"/>
        <end position="185"/>
    </location>
</feature>
<protein>
    <submittedName>
        <fullName evidence="2">Uncharacterized protein</fullName>
    </submittedName>
</protein>
<evidence type="ECO:0000313" key="3">
    <source>
        <dbReference type="Proteomes" id="UP000271974"/>
    </source>
</evidence>
<evidence type="ECO:0000256" key="1">
    <source>
        <dbReference type="SAM" id="MobiDB-lite"/>
    </source>
</evidence>
<keyword evidence="3" id="KW-1185">Reference proteome</keyword>
<feature type="compositionally biased region" description="Low complexity" evidence="1">
    <location>
        <begin position="105"/>
        <end position="115"/>
    </location>
</feature>
<feature type="compositionally biased region" description="Polar residues" evidence="1">
    <location>
        <begin position="202"/>
        <end position="212"/>
    </location>
</feature>
<feature type="compositionally biased region" description="Polar residues" evidence="1">
    <location>
        <begin position="116"/>
        <end position="137"/>
    </location>
</feature>
<dbReference type="EMBL" id="RQTK01001926">
    <property type="protein sequence ID" value="RUS68919.1"/>
    <property type="molecule type" value="Genomic_DNA"/>
</dbReference>
<feature type="region of interest" description="Disordered" evidence="1">
    <location>
        <begin position="105"/>
        <end position="212"/>
    </location>
</feature>
<comment type="caution">
    <text evidence="2">The sequence shown here is derived from an EMBL/GenBank/DDBJ whole genome shotgun (WGS) entry which is preliminary data.</text>
</comment>
<evidence type="ECO:0000313" key="2">
    <source>
        <dbReference type="EMBL" id="RUS68919.1"/>
    </source>
</evidence>
<dbReference type="Proteomes" id="UP000271974">
    <property type="component" value="Unassembled WGS sequence"/>
</dbReference>
<organism evidence="2 3">
    <name type="scientific">Elysia chlorotica</name>
    <name type="common">Eastern emerald elysia</name>
    <name type="synonym">Sea slug</name>
    <dbReference type="NCBI Taxonomy" id="188477"/>
    <lineage>
        <taxon>Eukaryota</taxon>
        <taxon>Metazoa</taxon>
        <taxon>Spiralia</taxon>
        <taxon>Lophotrochozoa</taxon>
        <taxon>Mollusca</taxon>
        <taxon>Gastropoda</taxon>
        <taxon>Heterobranchia</taxon>
        <taxon>Euthyneura</taxon>
        <taxon>Panpulmonata</taxon>
        <taxon>Sacoglossa</taxon>
        <taxon>Placobranchoidea</taxon>
        <taxon>Plakobranchidae</taxon>
        <taxon>Elysia</taxon>
    </lineage>
</organism>
<sequence length="296" mass="31955">MSQRTCRFGHQTLFLLRHLWFPYPNEEEATSVPAIKRWGTQLKRHLLTWASSNIPARLPGARVVYFKARQSGSYWAMSNDCETVFAELWDASVLVSLTTHPSLLTGSGNSSLTNGVDGNSSDSSLASKSGTTISSLASKSGTNISSGGGNSSSNNVANKSSKHSNNNHHHHHNNHPHLNHHHHHSNGAVEPPRSISRDRLSDASTHSGSNQGYVLNDGTTTLLLEWARSALIPDCLTRHCVCLALGLETLHRETVLLAVTGALWASSLVAPLPLRFAVYCSSLASSTGLALTLGWV</sequence>
<name>A0A3S1GYX8_ELYCH</name>
<feature type="compositionally biased region" description="Low complexity" evidence="1">
    <location>
        <begin position="138"/>
        <end position="159"/>
    </location>
</feature>
<gene>
    <name evidence="2" type="ORF">EGW08_023319</name>
</gene>